<accession>A0A0A0KQL5</accession>
<gene>
    <name evidence="1" type="ORF">Csa_5G478620</name>
</gene>
<reference evidence="1 2" key="2">
    <citation type="journal article" date="2009" name="PLoS ONE">
        <title>An integrated genetic and cytogenetic map of the cucumber genome.</title>
        <authorList>
            <person name="Ren Y."/>
            <person name="Zhang Z."/>
            <person name="Liu J."/>
            <person name="Staub J.E."/>
            <person name="Han Y."/>
            <person name="Cheng Z."/>
            <person name="Li X."/>
            <person name="Lu J."/>
            <person name="Miao H."/>
            <person name="Kang H."/>
            <person name="Xie B."/>
            <person name="Gu X."/>
            <person name="Wang X."/>
            <person name="Du Y."/>
            <person name="Jin W."/>
            <person name="Huang S."/>
        </authorList>
    </citation>
    <scope>NUCLEOTIDE SEQUENCE [LARGE SCALE GENOMIC DNA]</scope>
    <source>
        <strain evidence="2">cv. 9930</strain>
    </source>
</reference>
<evidence type="ECO:0000313" key="1">
    <source>
        <dbReference type="EMBL" id="KGN51179.1"/>
    </source>
</evidence>
<dbReference type="GO" id="GO:0016104">
    <property type="term" value="P:triterpenoid biosynthetic process"/>
    <property type="evidence" value="ECO:0007669"/>
    <property type="project" value="InterPro"/>
</dbReference>
<dbReference type="GO" id="GO:0016866">
    <property type="term" value="F:intramolecular transferase activity"/>
    <property type="evidence" value="ECO:0007669"/>
    <property type="project" value="InterPro"/>
</dbReference>
<dbReference type="STRING" id="3659.A0A0A0KQL5"/>
<evidence type="ECO:0000313" key="2">
    <source>
        <dbReference type="Proteomes" id="UP000029981"/>
    </source>
</evidence>
<sequence length="76" mass="8579">MCPEIVGDPMEPQCLFDAVNLILSLQAKNGGMAAWEPTGTVPAWLEKLNPVEFLEYTVLEKEYAILRYDKIKLADH</sequence>
<dbReference type="eggNOG" id="KOG0497">
    <property type="taxonomic scope" value="Eukaryota"/>
</dbReference>
<protein>
    <submittedName>
        <fullName evidence="1">Uncharacterized protein</fullName>
    </submittedName>
</protein>
<name>A0A0A0KQL5_CUCSA</name>
<dbReference type="PANTHER" id="PTHR11764:SF58">
    <property type="entry name" value="BETA-AMYRIN SYNTHASE-RELATED"/>
    <property type="match status" value="1"/>
</dbReference>
<reference evidence="1 2" key="1">
    <citation type="journal article" date="2009" name="Nat. Genet.">
        <title>The genome of the cucumber, Cucumis sativus L.</title>
        <authorList>
            <person name="Huang S."/>
            <person name="Li R."/>
            <person name="Zhang Z."/>
            <person name="Li L."/>
            <person name="Gu X."/>
            <person name="Fan W."/>
            <person name="Lucas W.J."/>
            <person name="Wang X."/>
            <person name="Xie B."/>
            <person name="Ni P."/>
            <person name="Ren Y."/>
            <person name="Zhu H."/>
            <person name="Li J."/>
            <person name="Lin K."/>
            <person name="Jin W."/>
            <person name="Fei Z."/>
            <person name="Li G."/>
            <person name="Staub J."/>
            <person name="Kilian A."/>
            <person name="van der Vossen E.A."/>
            <person name="Wu Y."/>
            <person name="Guo J."/>
            <person name="He J."/>
            <person name="Jia Z."/>
            <person name="Ren Y."/>
            <person name="Tian G."/>
            <person name="Lu Y."/>
            <person name="Ruan J."/>
            <person name="Qian W."/>
            <person name="Wang M."/>
            <person name="Huang Q."/>
            <person name="Li B."/>
            <person name="Xuan Z."/>
            <person name="Cao J."/>
            <person name="Asan"/>
            <person name="Wu Z."/>
            <person name="Zhang J."/>
            <person name="Cai Q."/>
            <person name="Bai Y."/>
            <person name="Zhao B."/>
            <person name="Han Y."/>
            <person name="Li Y."/>
            <person name="Li X."/>
            <person name="Wang S."/>
            <person name="Shi Q."/>
            <person name="Liu S."/>
            <person name="Cho W.K."/>
            <person name="Kim J.Y."/>
            <person name="Xu Y."/>
            <person name="Heller-Uszynska K."/>
            <person name="Miao H."/>
            <person name="Cheng Z."/>
            <person name="Zhang S."/>
            <person name="Wu J."/>
            <person name="Yang Y."/>
            <person name="Kang H."/>
            <person name="Li M."/>
            <person name="Liang H."/>
            <person name="Ren X."/>
            <person name="Shi Z."/>
            <person name="Wen M."/>
            <person name="Jian M."/>
            <person name="Yang H."/>
            <person name="Zhang G."/>
            <person name="Yang Z."/>
            <person name="Chen R."/>
            <person name="Liu S."/>
            <person name="Li J."/>
            <person name="Ma L."/>
            <person name="Liu H."/>
            <person name="Zhou Y."/>
            <person name="Zhao J."/>
            <person name="Fang X."/>
            <person name="Li G."/>
            <person name="Fang L."/>
            <person name="Li Y."/>
            <person name="Liu D."/>
            <person name="Zheng H."/>
            <person name="Zhang Y."/>
            <person name="Qin N."/>
            <person name="Li Z."/>
            <person name="Yang G."/>
            <person name="Yang S."/>
            <person name="Bolund L."/>
            <person name="Kristiansen K."/>
            <person name="Zheng H."/>
            <person name="Li S."/>
            <person name="Zhang X."/>
            <person name="Yang H."/>
            <person name="Wang J."/>
            <person name="Sun R."/>
            <person name="Zhang B."/>
            <person name="Jiang S."/>
            <person name="Wang J."/>
            <person name="Du Y."/>
            <person name="Li S."/>
        </authorList>
    </citation>
    <scope>NUCLEOTIDE SEQUENCE [LARGE SCALE GENOMIC DNA]</scope>
    <source>
        <strain evidence="2">cv. 9930</strain>
    </source>
</reference>
<dbReference type="Gene3D" id="1.50.10.20">
    <property type="match status" value="1"/>
</dbReference>
<organism evidence="1 2">
    <name type="scientific">Cucumis sativus</name>
    <name type="common">Cucumber</name>
    <dbReference type="NCBI Taxonomy" id="3659"/>
    <lineage>
        <taxon>Eukaryota</taxon>
        <taxon>Viridiplantae</taxon>
        <taxon>Streptophyta</taxon>
        <taxon>Embryophyta</taxon>
        <taxon>Tracheophyta</taxon>
        <taxon>Spermatophyta</taxon>
        <taxon>Magnoliopsida</taxon>
        <taxon>eudicotyledons</taxon>
        <taxon>Gunneridae</taxon>
        <taxon>Pentapetalae</taxon>
        <taxon>rosids</taxon>
        <taxon>fabids</taxon>
        <taxon>Cucurbitales</taxon>
        <taxon>Cucurbitaceae</taxon>
        <taxon>Benincaseae</taxon>
        <taxon>Cucumis</taxon>
    </lineage>
</organism>
<proteinExistence type="predicted"/>
<dbReference type="SUPFAM" id="SSF81853">
    <property type="entry name" value="Family 10 polysaccharide lyase"/>
    <property type="match status" value="1"/>
</dbReference>
<dbReference type="Gramene" id="KGN51179">
    <property type="protein sequence ID" value="KGN51179"/>
    <property type="gene ID" value="Csa_5G478620"/>
</dbReference>
<dbReference type="InterPro" id="IPR018333">
    <property type="entry name" value="Squalene_cyclase"/>
</dbReference>
<keyword evidence="2" id="KW-1185">Reference proteome</keyword>
<dbReference type="AlphaFoldDB" id="A0A0A0KQL5"/>
<dbReference type="PANTHER" id="PTHR11764">
    <property type="entry name" value="TERPENE CYCLASE/MUTASE FAMILY MEMBER"/>
    <property type="match status" value="1"/>
</dbReference>
<dbReference type="EMBL" id="CM002926">
    <property type="protein sequence ID" value="KGN51179.1"/>
    <property type="molecule type" value="Genomic_DNA"/>
</dbReference>
<reference evidence="1 2" key="4">
    <citation type="journal article" date="2011" name="BMC Genomics">
        <title>RNA-Seq improves annotation of protein-coding genes in the cucumber genome.</title>
        <authorList>
            <person name="Li Z."/>
            <person name="Zhang Z."/>
            <person name="Yan P."/>
            <person name="Huang S."/>
            <person name="Fei Z."/>
            <person name="Lin K."/>
        </authorList>
    </citation>
    <scope>NUCLEOTIDE SEQUENCE [LARGE SCALE GENOMIC DNA]</scope>
    <source>
        <strain evidence="2">cv. 9930</strain>
    </source>
</reference>
<reference evidence="1 2" key="3">
    <citation type="journal article" date="2010" name="BMC Genomics">
        <title>Transcriptome sequencing and comparative analysis of cucumber flowers with different sex types.</title>
        <authorList>
            <person name="Guo S."/>
            <person name="Zheng Y."/>
            <person name="Joung J.G."/>
            <person name="Liu S."/>
            <person name="Zhang Z."/>
            <person name="Crasta O.R."/>
            <person name="Sobral B.W."/>
            <person name="Xu Y."/>
            <person name="Huang S."/>
            <person name="Fei Z."/>
        </authorList>
    </citation>
    <scope>NUCLEOTIDE SEQUENCE [LARGE SCALE GENOMIC DNA]</scope>
    <source>
        <strain evidence="2">cv. 9930</strain>
    </source>
</reference>
<dbReference type="Proteomes" id="UP000029981">
    <property type="component" value="Chromosome 5"/>
</dbReference>
<dbReference type="GO" id="GO:0005811">
    <property type="term" value="C:lipid droplet"/>
    <property type="evidence" value="ECO:0007669"/>
    <property type="project" value="InterPro"/>
</dbReference>